<name>D1BI71_SANKS</name>
<keyword evidence="3" id="KW-1185">Reference proteome</keyword>
<protein>
    <submittedName>
        <fullName evidence="2">Transcriptional regulator</fullName>
    </submittedName>
</protein>
<dbReference type="InterPro" id="IPR036390">
    <property type="entry name" value="WH_DNA-bd_sf"/>
</dbReference>
<dbReference type="OrthoDB" id="9154853at2"/>
<evidence type="ECO:0000313" key="2">
    <source>
        <dbReference type="EMBL" id="ACZ20045.1"/>
    </source>
</evidence>
<dbReference type="PANTHER" id="PTHR39515">
    <property type="entry name" value="CONSERVED PROTEIN"/>
    <property type="match status" value="1"/>
</dbReference>
<evidence type="ECO:0000313" key="3">
    <source>
        <dbReference type="Proteomes" id="UP000000322"/>
    </source>
</evidence>
<dbReference type="AlphaFoldDB" id="D1BI71"/>
<dbReference type="InterPro" id="IPR052526">
    <property type="entry name" value="HTH-type_Bedaq_tolerance"/>
</dbReference>
<dbReference type="HOGENOM" id="CLU_083287_15_0_11"/>
<dbReference type="RefSeq" id="WP_012865114.1">
    <property type="nucleotide sequence ID" value="NC_013521.1"/>
</dbReference>
<dbReference type="GO" id="GO:0003700">
    <property type="term" value="F:DNA-binding transcription factor activity"/>
    <property type="evidence" value="ECO:0007669"/>
    <property type="project" value="InterPro"/>
</dbReference>
<sequence length="153" mass="17101">MVEPSRQIELELTLLNRHSYFDGPRKADAHKKVDRSAYIVLTRIELDGPLTIGELSAALGLDTSTVNRQTAAMLKADLIERIPDPAGGLARRLAMTDEGAERLEYARARTVESLGRIMSGWSEAEVEDFARSLERFNRGIEALEGRPWPRPVD</sequence>
<dbReference type="SMART" id="SM00347">
    <property type="entry name" value="HTH_MARR"/>
    <property type="match status" value="1"/>
</dbReference>
<feature type="domain" description="HTH marR-type" evidence="1">
    <location>
        <begin position="1"/>
        <end position="138"/>
    </location>
</feature>
<dbReference type="SUPFAM" id="SSF46785">
    <property type="entry name" value="Winged helix' DNA-binding domain"/>
    <property type="match status" value="1"/>
</dbReference>
<dbReference type="EMBL" id="CP001819">
    <property type="protein sequence ID" value="ACZ20045.1"/>
    <property type="molecule type" value="Genomic_DNA"/>
</dbReference>
<dbReference type="InterPro" id="IPR036388">
    <property type="entry name" value="WH-like_DNA-bd_sf"/>
</dbReference>
<dbReference type="InterPro" id="IPR000835">
    <property type="entry name" value="HTH_MarR-typ"/>
</dbReference>
<dbReference type="Proteomes" id="UP000000322">
    <property type="component" value="Chromosome"/>
</dbReference>
<reference evidence="2 3" key="1">
    <citation type="journal article" date="2009" name="Stand. Genomic Sci.">
        <title>Complete genome sequence of Sanguibacter keddieii type strain (ST-74).</title>
        <authorList>
            <person name="Ivanova N."/>
            <person name="Sikorski J."/>
            <person name="Sims D."/>
            <person name="Brettin T."/>
            <person name="Detter J.C."/>
            <person name="Han C."/>
            <person name="Lapidus A."/>
            <person name="Copeland A."/>
            <person name="Glavina Del Rio T."/>
            <person name="Nolan M."/>
            <person name="Chen F."/>
            <person name="Lucas S."/>
            <person name="Tice H."/>
            <person name="Cheng J.F."/>
            <person name="Bruce D."/>
            <person name="Goodwin L."/>
            <person name="Pitluck S."/>
            <person name="Pati A."/>
            <person name="Mavromatis K."/>
            <person name="Chen A."/>
            <person name="Palaniappan K."/>
            <person name="D'haeseleer P."/>
            <person name="Chain P."/>
            <person name="Bristow J."/>
            <person name="Eisen J.A."/>
            <person name="Markowitz V."/>
            <person name="Hugenholtz P."/>
            <person name="Goker M."/>
            <person name="Pukall R."/>
            <person name="Klenk H.P."/>
            <person name="Kyrpides N.C."/>
        </authorList>
    </citation>
    <scope>NUCLEOTIDE SEQUENCE [LARGE SCALE GENOMIC DNA]</scope>
    <source>
        <strain evidence="3">ATCC 51767 / DSM 10542 / NCFB 3025 / ST-74</strain>
    </source>
</reference>
<dbReference type="PANTHER" id="PTHR39515:SF2">
    <property type="entry name" value="HTH-TYPE TRANSCRIPTIONAL REGULATOR RV0880"/>
    <property type="match status" value="1"/>
</dbReference>
<gene>
    <name evidence="2" type="ordered locus">Sked_00720</name>
</gene>
<dbReference type="STRING" id="446469.Sked_00720"/>
<dbReference type="Pfam" id="PF01047">
    <property type="entry name" value="MarR"/>
    <property type="match status" value="1"/>
</dbReference>
<dbReference type="KEGG" id="ske:Sked_00720"/>
<dbReference type="Gene3D" id="1.10.10.10">
    <property type="entry name" value="Winged helix-like DNA-binding domain superfamily/Winged helix DNA-binding domain"/>
    <property type="match status" value="1"/>
</dbReference>
<accession>D1BI71</accession>
<proteinExistence type="predicted"/>
<evidence type="ECO:0000259" key="1">
    <source>
        <dbReference type="PROSITE" id="PS50995"/>
    </source>
</evidence>
<dbReference type="eggNOG" id="COG1846">
    <property type="taxonomic scope" value="Bacteria"/>
</dbReference>
<organism evidence="2 3">
    <name type="scientific">Sanguibacter keddieii (strain ATCC 51767 / DSM 10542 / NCFB 3025 / ST-74)</name>
    <dbReference type="NCBI Taxonomy" id="446469"/>
    <lineage>
        <taxon>Bacteria</taxon>
        <taxon>Bacillati</taxon>
        <taxon>Actinomycetota</taxon>
        <taxon>Actinomycetes</taxon>
        <taxon>Micrococcales</taxon>
        <taxon>Sanguibacteraceae</taxon>
        <taxon>Sanguibacter</taxon>
    </lineage>
</organism>
<dbReference type="PROSITE" id="PS50995">
    <property type="entry name" value="HTH_MARR_2"/>
    <property type="match status" value="1"/>
</dbReference>